<dbReference type="eggNOG" id="arCOG04051">
    <property type="taxonomic scope" value="Archaea"/>
</dbReference>
<dbReference type="GeneID" id="23797798"/>
<proteinExistence type="predicted"/>
<accession>F7PJ43</accession>
<dbReference type="InterPro" id="IPR007355">
    <property type="entry name" value="DUF424"/>
</dbReference>
<dbReference type="EMBL" id="AFNT02000009">
    <property type="protein sequence ID" value="ERJ06853.1"/>
    <property type="molecule type" value="Genomic_DNA"/>
</dbReference>
<evidence type="ECO:0000313" key="1">
    <source>
        <dbReference type="EMBL" id="CCQ33008.1"/>
    </source>
</evidence>
<reference evidence="2 3" key="2">
    <citation type="journal article" date="2013" name="PLoS ONE">
        <title>INDIGO - INtegrated Data Warehouse of MIcrobial GenOmes with Examples from the Red Sea Extremophiles.</title>
        <authorList>
            <person name="Alam I."/>
            <person name="Antunes A."/>
            <person name="Kamau A.A."/>
            <person name="Ba Alawi W."/>
            <person name="Kalkatawi M."/>
            <person name="Stingl U."/>
            <person name="Bajic V.B."/>
        </authorList>
    </citation>
    <scope>NUCLEOTIDE SEQUENCE [LARGE SCALE GENOMIC DNA]</scope>
    <source>
        <strain evidence="2 3">SARL4B</strain>
    </source>
</reference>
<reference evidence="2 3" key="1">
    <citation type="journal article" date="2011" name="J. Bacteriol.">
        <title>Genome sequence of Halorhabdus tiamatea, the first archaeon isolated from a deep-sea anoxic brine lake.</title>
        <authorList>
            <person name="Antunes A."/>
            <person name="Alam I."/>
            <person name="Bajic V.B."/>
            <person name="Stingl U."/>
        </authorList>
    </citation>
    <scope>NUCLEOTIDE SEQUENCE [LARGE SCALE GENOMIC DNA]</scope>
    <source>
        <strain evidence="2 3">SARL4B</strain>
    </source>
</reference>
<dbReference type="OrthoDB" id="18015at2157"/>
<dbReference type="PATRIC" id="fig|1033806.12.peg.861"/>
<dbReference type="EMBL" id="HF571520">
    <property type="protein sequence ID" value="CCQ33008.1"/>
    <property type="molecule type" value="Genomic_DNA"/>
</dbReference>
<dbReference type="Pfam" id="PF04242">
    <property type="entry name" value="DUF424"/>
    <property type="match status" value="1"/>
</dbReference>
<dbReference type="AlphaFoldDB" id="F7PJ43"/>
<protein>
    <recommendedName>
        <fullName evidence="5">DUF424 domain-containing protein</fullName>
    </recommendedName>
</protein>
<dbReference type="Gene3D" id="3.30.1860.10">
    <property type="entry name" value="uncharacterized conserved protein from methanopyrus kandleri domain like"/>
    <property type="match status" value="1"/>
</dbReference>
<evidence type="ECO:0000313" key="3">
    <source>
        <dbReference type="Proteomes" id="UP000003861"/>
    </source>
</evidence>
<name>F7PJ43_9EURY</name>
<keyword evidence="4" id="KW-1185">Reference proteome</keyword>
<evidence type="ECO:0000313" key="2">
    <source>
        <dbReference type="EMBL" id="ERJ06853.1"/>
    </source>
</evidence>
<dbReference type="Proteomes" id="UP000003861">
    <property type="component" value="Unassembled WGS sequence"/>
</dbReference>
<sequence>MTDDEGTDAPADSGLLLTERETEEGLLVSVCDENVLGETFEDGELSLAVTEEFYGGDPASAETVVASLARCDTANLVGSTAVEIAIDQGFVDEANVLDIDGTRHAQLLWM</sequence>
<evidence type="ECO:0008006" key="5">
    <source>
        <dbReference type="Google" id="ProtNLM"/>
    </source>
</evidence>
<dbReference type="HOGENOM" id="CLU_174522_0_0_2"/>
<dbReference type="RefSeq" id="WP_008525745.1">
    <property type="nucleotide sequence ID" value="NC_021921.1"/>
</dbReference>
<evidence type="ECO:0000313" key="4">
    <source>
        <dbReference type="Proteomes" id="UP000015381"/>
    </source>
</evidence>
<dbReference type="Proteomes" id="UP000015381">
    <property type="component" value="Chromosome I"/>
</dbReference>
<reference evidence="1 4" key="3">
    <citation type="journal article" date="2014" name="Environ. Microbiol.">
        <title>Halorhabdus tiamatea: proteogenomics and glycosidase activity measurements identify the first cultivated euryarchaeon from a deep-sea anoxic brine lake as potential polysaccharide degrader.</title>
        <authorList>
            <person name="Werner J."/>
            <person name="Ferrer M."/>
            <person name="Michel G."/>
            <person name="Mann A.J."/>
            <person name="Huang S."/>
            <person name="Juarez S."/>
            <person name="Ciordia S."/>
            <person name="Albar J.P."/>
            <person name="Alcaide M."/>
            <person name="La Cono V."/>
            <person name="Yakimov M.M."/>
            <person name="Antunes A."/>
            <person name="Taborda M."/>
            <person name="Da Costa M.S."/>
            <person name="Amann R.I."/>
            <person name="Gloeckner F.O."/>
            <person name="Golyshina O.V."/>
            <person name="Golyshin P.N."/>
            <person name="Teeling H."/>
        </authorList>
    </citation>
    <scope>NUCLEOTIDE SEQUENCE [LARGE SCALE GENOMIC DNA]</scope>
    <source>
        <strain evidence="4">SARL4B</strain>
        <strain evidence="1">Type strain: SARL4B</strain>
    </source>
</reference>
<organism evidence="2 3">
    <name type="scientific">Halorhabdus tiamatea SARL4B</name>
    <dbReference type="NCBI Taxonomy" id="1033806"/>
    <lineage>
        <taxon>Archaea</taxon>
        <taxon>Methanobacteriati</taxon>
        <taxon>Methanobacteriota</taxon>
        <taxon>Stenosarchaea group</taxon>
        <taxon>Halobacteria</taxon>
        <taxon>Halobacteriales</taxon>
        <taxon>Haloarculaceae</taxon>
        <taxon>Halorhabdus</taxon>
    </lineage>
</organism>
<dbReference type="KEGG" id="hti:HTIA_0868"/>
<gene>
    <name evidence="2" type="ORF">HLRTI_001112</name>
    <name evidence="1" type="ORF">HTIA_0868</name>
</gene>
<dbReference type="STRING" id="1033806.HTIA_0868"/>